<dbReference type="FunFam" id="2.60.40.1930:FF:000001">
    <property type="entry name" value="CD109 isoform 3"/>
    <property type="match status" value="1"/>
</dbReference>
<evidence type="ECO:0000256" key="1">
    <source>
        <dbReference type="ARBA" id="ARBA00010952"/>
    </source>
</evidence>
<dbReference type="InterPro" id="IPR002890">
    <property type="entry name" value="MG2"/>
</dbReference>
<evidence type="ECO:0000256" key="3">
    <source>
        <dbReference type="ARBA" id="ARBA00022729"/>
    </source>
</evidence>
<organism evidence="7 8">
    <name type="scientific">Crenichthys baileyi</name>
    <name type="common">White River springfish</name>
    <dbReference type="NCBI Taxonomy" id="28760"/>
    <lineage>
        <taxon>Eukaryota</taxon>
        <taxon>Metazoa</taxon>
        <taxon>Chordata</taxon>
        <taxon>Craniata</taxon>
        <taxon>Vertebrata</taxon>
        <taxon>Euteleostomi</taxon>
        <taxon>Actinopterygii</taxon>
        <taxon>Neopterygii</taxon>
        <taxon>Teleostei</taxon>
        <taxon>Neoteleostei</taxon>
        <taxon>Acanthomorphata</taxon>
        <taxon>Ovalentaria</taxon>
        <taxon>Atherinomorphae</taxon>
        <taxon>Cyprinodontiformes</taxon>
        <taxon>Goodeidae</taxon>
        <taxon>Crenichthys</taxon>
    </lineage>
</organism>
<dbReference type="PANTHER" id="PTHR11412:SF150">
    <property type="entry name" value="ALPHA-2-MACROGLOBULIN-RELATED"/>
    <property type="match status" value="1"/>
</dbReference>
<feature type="domain" description="Alpha-2-macroglobulin bait region" evidence="6">
    <location>
        <begin position="340"/>
        <end position="486"/>
    </location>
</feature>
<protein>
    <recommendedName>
        <fullName evidence="6">Alpha-2-macroglobulin bait region domain-containing protein</fullName>
    </recommendedName>
</protein>
<keyword evidence="8" id="KW-1185">Reference proteome</keyword>
<gene>
    <name evidence="7" type="ORF">CRENBAI_016535</name>
</gene>
<proteinExistence type="inferred from homology"/>
<dbReference type="Pfam" id="PF17791">
    <property type="entry name" value="MG3"/>
    <property type="match status" value="1"/>
</dbReference>
<dbReference type="Proteomes" id="UP001311232">
    <property type="component" value="Unassembled WGS sequence"/>
</dbReference>
<reference evidence="7 8" key="1">
    <citation type="submission" date="2021-06" db="EMBL/GenBank/DDBJ databases">
        <authorList>
            <person name="Palmer J.M."/>
        </authorList>
    </citation>
    <scope>NUCLEOTIDE SEQUENCE [LARGE SCALE GENOMIC DNA]</scope>
    <source>
        <strain evidence="7 8">MEX-2019</strain>
        <tissue evidence="7">Muscle</tissue>
    </source>
</reference>
<dbReference type="GO" id="GO:0004867">
    <property type="term" value="F:serine-type endopeptidase inhibitor activity"/>
    <property type="evidence" value="ECO:0007669"/>
    <property type="project" value="UniProtKB-KW"/>
</dbReference>
<keyword evidence="4" id="KW-0722">Serine protease inhibitor</keyword>
<evidence type="ECO:0000259" key="6">
    <source>
        <dbReference type="SMART" id="SM01359"/>
    </source>
</evidence>
<dbReference type="AlphaFoldDB" id="A0AAV9S6X9"/>
<sequence>MYFIQTDKPLYLPGQTVHFRVFSMDTKFRPTYQLYSIIELEDPNNNRIGQWLNETSNSKLLQLSYPLNSETREGTYTIIVTVGEHKTYHRFKVEKYVLPKFDVTMNVKEEVSIGEENFETKVHIWTACARKCYSKGVRPFQLRIYNSEALHINPEELQILPPCETVTKQTDKTGCALFEFEMSSFTKIDKKVVRDELHVSATAEEEGTGVSLSQTKRIEISYIIGKLAFVEPPKIYEQGTNLGGRVKAVHYNDTPIPHMPLYLFEGNIWFARSLQNLTTDSDGFATFSFSTDTFNGDIDLSISASPTLEYHVYRKTHIPTGRHIVHQSQPPVDTKTVSSLKIKSSNTALPCGKEVDIATDYSFVHEPQGSVDIMYLVLSRGAIVSGGQKQVQVEDKPVNEGEVSFKLNVTPDMVPVIQVVVYAVLPSMNVIAHNAEFSTEKCFSNKVSLEFSPSSAVPGEEIKLQLTAQSDSLCGVSAIDQSVLIKEPGKTLDEDRVKTNNI</sequence>
<comment type="caution">
    <text evidence="7">The sequence shown here is derived from an EMBL/GenBank/DDBJ whole genome shotgun (WGS) entry which is preliminary data.</text>
</comment>
<evidence type="ECO:0000313" key="7">
    <source>
        <dbReference type="EMBL" id="KAK5617051.1"/>
    </source>
</evidence>
<dbReference type="Pfam" id="PF01835">
    <property type="entry name" value="MG2"/>
    <property type="match status" value="1"/>
</dbReference>
<keyword evidence="3" id="KW-0732">Signal</keyword>
<name>A0AAV9S6X9_9TELE</name>
<evidence type="ECO:0000256" key="4">
    <source>
        <dbReference type="ARBA" id="ARBA00022900"/>
    </source>
</evidence>
<accession>A0AAV9S6X9</accession>
<dbReference type="PANTHER" id="PTHR11412">
    <property type="entry name" value="MACROGLOBULIN / COMPLEMENT"/>
    <property type="match status" value="1"/>
</dbReference>
<dbReference type="SMART" id="SM01359">
    <property type="entry name" value="A2M_N_2"/>
    <property type="match status" value="1"/>
</dbReference>
<dbReference type="EMBL" id="JAHHUM010000866">
    <property type="protein sequence ID" value="KAK5617051.1"/>
    <property type="molecule type" value="Genomic_DNA"/>
</dbReference>
<dbReference type="InterPro" id="IPR011625">
    <property type="entry name" value="A2M_N_BRD"/>
</dbReference>
<dbReference type="Pfam" id="PF07703">
    <property type="entry name" value="A2M_BRD"/>
    <property type="match status" value="1"/>
</dbReference>
<dbReference type="InterPro" id="IPR050473">
    <property type="entry name" value="A2M/Complement_sys"/>
</dbReference>
<comment type="similarity">
    <text evidence="1">Belongs to the protease inhibitor I39 (alpha-2-macroglobulin) family.</text>
</comment>
<dbReference type="Gene3D" id="2.60.40.1930">
    <property type="match status" value="2"/>
</dbReference>
<evidence type="ECO:0000256" key="5">
    <source>
        <dbReference type="ARBA" id="ARBA00023180"/>
    </source>
</evidence>
<keyword evidence="2" id="KW-0646">Protease inhibitor</keyword>
<dbReference type="InterPro" id="IPR041555">
    <property type="entry name" value="MG3"/>
</dbReference>
<evidence type="ECO:0000256" key="2">
    <source>
        <dbReference type="ARBA" id="ARBA00022690"/>
    </source>
</evidence>
<keyword evidence="5" id="KW-0325">Glycoprotein</keyword>
<evidence type="ECO:0000313" key="8">
    <source>
        <dbReference type="Proteomes" id="UP001311232"/>
    </source>
</evidence>